<feature type="compositionally biased region" description="Basic and acidic residues" evidence="1">
    <location>
        <begin position="22"/>
        <end position="31"/>
    </location>
</feature>
<evidence type="ECO:0000313" key="2">
    <source>
        <dbReference type="EMBL" id="MBB5291724.1"/>
    </source>
</evidence>
<keyword evidence="3" id="KW-1185">Reference proteome</keyword>
<gene>
    <name evidence="2" type="ORF">HNQ67_001238</name>
</gene>
<feature type="compositionally biased region" description="Acidic residues" evidence="1">
    <location>
        <begin position="32"/>
        <end position="44"/>
    </location>
</feature>
<organism evidence="2 3">
    <name type="scientific">Brevundimonas basaltis</name>
    <dbReference type="NCBI Taxonomy" id="472166"/>
    <lineage>
        <taxon>Bacteria</taxon>
        <taxon>Pseudomonadati</taxon>
        <taxon>Pseudomonadota</taxon>
        <taxon>Alphaproteobacteria</taxon>
        <taxon>Caulobacterales</taxon>
        <taxon>Caulobacteraceae</taxon>
        <taxon>Brevundimonas</taxon>
    </lineage>
</organism>
<proteinExistence type="predicted"/>
<dbReference type="AlphaFoldDB" id="A0A7W8HXG2"/>
<evidence type="ECO:0000256" key="1">
    <source>
        <dbReference type="SAM" id="MobiDB-lite"/>
    </source>
</evidence>
<feature type="compositionally biased region" description="Basic and acidic residues" evidence="1">
    <location>
        <begin position="1"/>
        <end position="14"/>
    </location>
</feature>
<dbReference type="RefSeq" id="WP_281380665.1">
    <property type="nucleotide sequence ID" value="NZ_BAAAFF010000005.1"/>
</dbReference>
<evidence type="ECO:0000313" key="3">
    <source>
        <dbReference type="Proteomes" id="UP000566663"/>
    </source>
</evidence>
<name>A0A7W8HXG2_9CAUL</name>
<dbReference type="EMBL" id="JACHFZ010000002">
    <property type="protein sequence ID" value="MBB5291724.1"/>
    <property type="molecule type" value="Genomic_DNA"/>
</dbReference>
<reference evidence="2 3" key="1">
    <citation type="submission" date="2020-08" db="EMBL/GenBank/DDBJ databases">
        <title>Genomic Encyclopedia of Type Strains, Phase IV (KMG-IV): sequencing the most valuable type-strain genomes for metagenomic binning, comparative biology and taxonomic classification.</title>
        <authorList>
            <person name="Goeker M."/>
        </authorList>
    </citation>
    <scope>NUCLEOTIDE SEQUENCE [LARGE SCALE GENOMIC DNA]</scope>
    <source>
        <strain evidence="2 3">DSM 25335</strain>
    </source>
</reference>
<sequence length="44" mass="5251">MPEHNDTQRFDRLLDAMVNKPPLEKVQPHDEQMDDDDKREDDEG</sequence>
<accession>A0A7W8HXG2</accession>
<feature type="region of interest" description="Disordered" evidence="1">
    <location>
        <begin position="1"/>
        <end position="44"/>
    </location>
</feature>
<dbReference type="Proteomes" id="UP000566663">
    <property type="component" value="Unassembled WGS sequence"/>
</dbReference>
<protein>
    <submittedName>
        <fullName evidence="2">Uncharacterized protein</fullName>
    </submittedName>
</protein>
<comment type="caution">
    <text evidence="2">The sequence shown here is derived from an EMBL/GenBank/DDBJ whole genome shotgun (WGS) entry which is preliminary data.</text>
</comment>